<evidence type="ECO:0000313" key="8">
    <source>
        <dbReference type="Proteomes" id="UP000018895"/>
    </source>
</evidence>
<feature type="transmembrane region" description="Helical" evidence="6">
    <location>
        <begin position="86"/>
        <end position="106"/>
    </location>
</feature>
<organism evidence="7 8">
    <name type="scientific">Halalkalibacter hemicellulosilyticusJCM 9152</name>
    <dbReference type="NCBI Taxonomy" id="1236971"/>
    <lineage>
        <taxon>Bacteria</taxon>
        <taxon>Bacillati</taxon>
        <taxon>Bacillota</taxon>
        <taxon>Bacilli</taxon>
        <taxon>Bacillales</taxon>
        <taxon>Bacillaceae</taxon>
        <taxon>Halalkalibacter</taxon>
    </lineage>
</organism>
<dbReference type="PIRSF" id="PIRSF035875">
    <property type="entry name" value="RNase_BN"/>
    <property type="match status" value="1"/>
</dbReference>
<name>W4QEF6_9BACI</name>
<dbReference type="OrthoDB" id="9775903at2"/>
<dbReference type="GO" id="GO:0005886">
    <property type="term" value="C:plasma membrane"/>
    <property type="evidence" value="ECO:0007669"/>
    <property type="project" value="UniProtKB-SubCell"/>
</dbReference>
<sequence>MNTSHFTKTLIHRLKSDPILDWAATLAYYFMLSIFPLLIFILALVPYFQFDTDGLQHFITDYVPDELADVLFTTIFEVVSERQGGLLSFGILATIWSASNGINALIRAVNRSYDVEETRNFIQLRLLSIGLTISMIFVIVITLLLPVFGNLIITILDRFFFLPDETTTVLKMLRWIIGISLMSFLLMIIYRLAPNVKLTFSQVLIGSFVATIGWQFISIAFSTYISQFGNFSATYGSLGGVIVLMLWFFLSGIILVVGGQVNAVLYELHRTKRF</sequence>
<keyword evidence="5 6" id="KW-0472">Membrane</keyword>
<accession>W4QEF6</accession>
<dbReference type="Proteomes" id="UP000018895">
    <property type="component" value="Unassembled WGS sequence"/>
</dbReference>
<evidence type="ECO:0000256" key="2">
    <source>
        <dbReference type="ARBA" id="ARBA00022475"/>
    </source>
</evidence>
<proteinExistence type="predicted"/>
<evidence type="ECO:0000256" key="5">
    <source>
        <dbReference type="ARBA" id="ARBA00023136"/>
    </source>
</evidence>
<dbReference type="RefSeq" id="WP_035342875.1">
    <property type="nucleotide sequence ID" value="NZ_BAUU01000010.1"/>
</dbReference>
<dbReference type="PANTHER" id="PTHR30213">
    <property type="entry name" value="INNER MEMBRANE PROTEIN YHJD"/>
    <property type="match status" value="1"/>
</dbReference>
<protein>
    <submittedName>
        <fullName evidence="7">Inner membrane protein YihY</fullName>
    </submittedName>
</protein>
<feature type="transmembrane region" description="Helical" evidence="6">
    <location>
        <begin position="237"/>
        <end position="265"/>
    </location>
</feature>
<reference evidence="7" key="1">
    <citation type="journal article" date="2014" name="Genome Announc.">
        <title>Draft Genome Sequences of Three Alkaliphilic Bacillus Strains, Bacillus wakoensis JCM 9140T, Bacillus akibai JCM 9157T, and Bacillus hemicellulosilyticus JCM 9152T.</title>
        <authorList>
            <person name="Yuki M."/>
            <person name="Oshima K."/>
            <person name="Suda W."/>
            <person name="Oshida Y."/>
            <person name="Kitamura K."/>
            <person name="Iida T."/>
            <person name="Hattori M."/>
            <person name="Ohkuma M."/>
        </authorList>
    </citation>
    <scope>NUCLEOTIDE SEQUENCE [LARGE SCALE GENOMIC DNA]</scope>
    <source>
        <strain evidence="7">JCM 9152</strain>
    </source>
</reference>
<dbReference type="InterPro" id="IPR017039">
    <property type="entry name" value="Virul_fac_BrkB"/>
</dbReference>
<keyword evidence="8" id="KW-1185">Reference proteome</keyword>
<dbReference type="EMBL" id="BAUU01000010">
    <property type="protein sequence ID" value="GAE30332.1"/>
    <property type="molecule type" value="Genomic_DNA"/>
</dbReference>
<dbReference type="Pfam" id="PF03631">
    <property type="entry name" value="Virul_fac_BrkB"/>
    <property type="match status" value="1"/>
</dbReference>
<evidence type="ECO:0000256" key="6">
    <source>
        <dbReference type="SAM" id="Phobius"/>
    </source>
</evidence>
<comment type="caution">
    <text evidence="7">The sequence shown here is derived from an EMBL/GenBank/DDBJ whole genome shotgun (WGS) entry which is preliminary data.</text>
</comment>
<comment type="subcellular location">
    <subcellularLocation>
        <location evidence="1">Cell membrane</location>
        <topology evidence="1">Multi-pass membrane protein</topology>
    </subcellularLocation>
</comment>
<evidence type="ECO:0000256" key="3">
    <source>
        <dbReference type="ARBA" id="ARBA00022692"/>
    </source>
</evidence>
<dbReference type="NCBIfam" id="TIGR00765">
    <property type="entry name" value="yihY_not_rbn"/>
    <property type="match status" value="1"/>
</dbReference>
<keyword evidence="4 6" id="KW-1133">Transmembrane helix</keyword>
<dbReference type="AlphaFoldDB" id="W4QEF6"/>
<feature type="transmembrane region" description="Helical" evidence="6">
    <location>
        <begin position="204"/>
        <end position="225"/>
    </location>
</feature>
<keyword evidence="3 6" id="KW-0812">Transmembrane</keyword>
<evidence type="ECO:0000313" key="7">
    <source>
        <dbReference type="EMBL" id="GAE30332.1"/>
    </source>
</evidence>
<evidence type="ECO:0000256" key="4">
    <source>
        <dbReference type="ARBA" id="ARBA00022989"/>
    </source>
</evidence>
<gene>
    <name evidence="7" type="ORF">JCM9152_1737</name>
</gene>
<feature type="transmembrane region" description="Helical" evidence="6">
    <location>
        <begin position="20"/>
        <end position="48"/>
    </location>
</feature>
<dbReference type="PANTHER" id="PTHR30213:SF0">
    <property type="entry name" value="UPF0761 MEMBRANE PROTEIN YIHY"/>
    <property type="match status" value="1"/>
</dbReference>
<evidence type="ECO:0000256" key="1">
    <source>
        <dbReference type="ARBA" id="ARBA00004651"/>
    </source>
</evidence>
<keyword evidence="2" id="KW-1003">Cell membrane</keyword>
<dbReference type="STRING" id="1236971.JCM9152_1737"/>
<feature type="transmembrane region" description="Helical" evidence="6">
    <location>
        <begin position="126"/>
        <end position="153"/>
    </location>
</feature>
<feature type="transmembrane region" description="Helical" evidence="6">
    <location>
        <begin position="173"/>
        <end position="192"/>
    </location>
</feature>